<dbReference type="Proteomes" id="UP000308707">
    <property type="component" value="Unassembled WGS sequence"/>
</dbReference>
<dbReference type="OrthoDB" id="5976180at2"/>
<evidence type="ECO:0000313" key="1">
    <source>
        <dbReference type="EMBL" id="TKR30848.1"/>
    </source>
</evidence>
<reference evidence="1 2" key="1">
    <citation type="submission" date="2019-04" db="EMBL/GenBank/DDBJ databases">
        <title>Reference strain of H23.</title>
        <authorList>
            <person name="Luo X."/>
        </authorList>
    </citation>
    <scope>NUCLEOTIDE SEQUENCE [LARGE SCALE GENOMIC DNA]</scope>
    <source>
        <strain evidence="1 2">H23</strain>
    </source>
</reference>
<gene>
    <name evidence="1" type="ORF">FCE95_12190</name>
</gene>
<dbReference type="PROSITE" id="PS51257">
    <property type="entry name" value="PROKAR_LIPOPROTEIN"/>
    <property type="match status" value="1"/>
</dbReference>
<sequence length="112" mass="12138">MRTWIPCAIAAVALVACKPAETPPAANKAIDMSPSKDPAVTASYECEGHRVDVFGQNYARITLSDARTVTIDYVPNSRPPSYMDRGLRFAIGERAVMLIQNDGEAVNCAPIR</sequence>
<accession>A0A4U5JQV2</accession>
<evidence type="ECO:0000313" key="2">
    <source>
        <dbReference type="Proteomes" id="UP000308707"/>
    </source>
</evidence>
<name>A0A4U5JQV2_9GAMM</name>
<proteinExistence type="predicted"/>
<comment type="caution">
    <text evidence="1">The sequence shown here is derived from an EMBL/GenBank/DDBJ whole genome shotgun (WGS) entry which is preliminary data.</text>
</comment>
<evidence type="ECO:0008006" key="3">
    <source>
        <dbReference type="Google" id="ProtNLM"/>
    </source>
</evidence>
<protein>
    <recommendedName>
        <fullName evidence="3">Lysozyme inhibitor</fullName>
    </recommendedName>
</protein>
<keyword evidence="2" id="KW-1185">Reference proteome</keyword>
<dbReference type="AlphaFoldDB" id="A0A4U5JQV2"/>
<dbReference type="EMBL" id="SZUA01000002">
    <property type="protein sequence ID" value="TKR30848.1"/>
    <property type="molecule type" value="Genomic_DNA"/>
</dbReference>
<dbReference type="RefSeq" id="WP_137267279.1">
    <property type="nucleotide sequence ID" value="NZ_SZUA01000002.1"/>
</dbReference>
<organism evidence="1 2">
    <name type="scientific">Luteimonas gilva</name>
    <dbReference type="NCBI Taxonomy" id="2572684"/>
    <lineage>
        <taxon>Bacteria</taxon>
        <taxon>Pseudomonadati</taxon>
        <taxon>Pseudomonadota</taxon>
        <taxon>Gammaproteobacteria</taxon>
        <taxon>Lysobacterales</taxon>
        <taxon>Lysobacteraceae</taxon>
        <taxon>Luteimonas</taxon>
    </lineage>
</organism>